<dbReference type="RefSeq" id="WP_038240989.1">
    <property type="nucleotide sequence ID" value="NZ_CP026847.1"/>
</dbReference>
<keyword evidence="1" id="KW-0472">Membrane</keyword>
<reference evidence="2 3" key="1">
    <citation type="submission" date="2019-08" db="EMBL/GenBank/DDBJ databases">
        <authorList>
            <person name="Chang H.C."/>
            <person name="Mun S.Y."/>
        </authorList>
    </citation>
    <scope>NUCLEOTIDE SEQUENCE [LARGE SCALE GENOMIC DNA]</scope>
    <source>
        <strain evidence="2 3">SK</strain>
    </source>
</reference>
<evidence type="ECO:0000313" key="2">
    <source>
        <dbReference type="EMBL" id="QNT65036.1"/>
    </source>
</evidence>
<dbReference type="AlphaFoldDB" id="A0A7H1MNK0"/>
<feature type="transmembrane region" description="Helical" evidence="1">
    <location>
        <begin position="192"/>
        <end position="215"/>
    </location>
</feature>
<feature type="transmembrane region" description="Helical" evidence="1">
    <location>
        <begin position="148"/>
        <end position="172"/>
    </location>
</feature>
<gene>
    <name evidence="2" type="ORF">FY536_05340</name>
</gene>
<evidence type="ECO:0000313" key="3">
    <source>
        <dbReference type="Proteomes" id="UP000516446"/>
    </source>
</evidence>
<dbReference type="InterPro" id="IPR007163">
    <property type="entry name" value="VCA0040-like"/>
</dbReference>
<feature type="transmembrane region" description="Helical" evidence="1">
    <location>
        <begin position="89"/>
        <end position="106"/>
    </location>
</feature>
<feature type="transmembrane region" description="Helical" evidence="1">
    <location>
        <begin position="248"/>
        <end position="269"/>
    </location>
</feature>
<evidence type="ECO:0000256" key="1">
    <source>
        <dbReference type="SAM" id="Phobius"/>
    </source>
</evidence>
<feature type="transmembrane region" description="Helical" evidence="1">
    <location>
        <begin position="118"/>
        <end position="136"/>
    </location>
</feature>
<feature type="transmembrane region" description="Helical" evidence="1">
    <location>
        <begin position="58"/>
        <end position="77"/>
    </location>
</feature>
<name>A0A7H1MNK0_9LACO</name>
<dbReference type="PANTHER" id="PTHR37308:SF1">
    <property type="entry name" value="POLYPRENYL-PHOSPHATE TRANSPORTER"/>
    <property type="match status" value="1"/>
</dbReference>
<sequence>MKTSNITNWLSRLIKGMILALGFILPGVSGGVLAAILGIYERLLQFMGNVRQRFKLDFWYFVPVGLGGLLGIVLLSAPLEYLLEKHQILVLWAFSGAIIGTLPSLFKTAGVQGRKTSDWMVLILTTVLGGWFLYNLSTIFGTLKPNFASWILAGGLIALGIILPGLSPSNLLLYLGLFEPMLKGFKSGDLSVLIPMIIGAGITLLALSKVMLILLKKFYAKVYHFILGIVIASIGLILVPPVANYEGINIGTMVFALILMLAGMALGWWMSQLENKYK</sequence>
<dbReference type="Proteomes" id="UP000516446">
    <property type="component" value="Chromosome"/>
</dbReference>
<feature type="transmembrane region" description="Helical" evidence="1">
    <location>
        <begin position="222"/>
        <end position="242"/>
    </location>
</feature>
<keyword evidence="3" id="KW-1185">Reference proteome</keyword>
<organism evidence="2 3">
    <name type="scientific">Weissella koreensis</name>
    <dbReference type="NCBI Taxonomy" id="165096"/>
    <lineage>
        <taxon>Bacteria</taxon>
        <taxon>Bacillati</taxon>
        <taxon>Bacillota</taxon>
        <taxon>Bacilli</taxon>
        <taxon>Lactobacillales</taxon>
        <taxon>Lactobacillaceae</taxon>
        <taxon>Weissella</taxon>
    </lineage>
</organism>
<keyword evidence="1" id="KW-0812">Transmembrane</keyword>
<keyword evidence="1" id="KW-1133">Transmembrane helix</keyword>
<dbReference type="Pfam" id="PF04018">
    <property type="entry name" value="VCA0040-like"/>
    <property type="match status" value="1"/>
</dbReference>
<protein>
    <submittedName>
        <fullName evidence="2">DUF368 domain-containing protein</fullName>
    </submittedName>
</protein>
<dbReference type="PANTHER" id="PTHR37308">
    <property type="entry name" value="INTEGRAL MEMBRANE PROTEIN"/>
    <property type="match status" value="1"/>
</dbReference>
<accession>A0A7H1MNK0</accession>
<proteinExistence type="predicted"/>
<dbReference type="EMBL" id="CP043431">
    <property type="protein sequence ID" value="QNT65036.1"/>
    <property type="molecule type" value="Genomic_DNA"/>
</dbReference>